<evidence type="ECO:0000256" key="7">
    <source>
        <dbReference type="ARBA" id="ARBA00023098"/>
    </source>
</evidence>
<accession>A0A9W8EED1</accession>
<evidence type="ECO:0000313" key="14">
    <source>
        <dbReference type="Proteomes" id="UP001150907"/>
    </source>
</evidence>
<dbReference type="InterPro" id="IPR002076">
    <property type="entry name" value="ELO_fam"/>
</dbReference>
<dbReference type="PANTHER" id="PTHR11157">
    <property type="entry name" value="FATTY ACID ACYL TRANSFERASE-RELATED"/>
    <property type="match status" value="1"/>
</dbReference>
<dbReference type="GO" id="GO:0009922">
    <property type="term" value="F:fatty acid elongase activity"/>
    <property type="evidence" value="ECO:0007669"/>
    <property type="project" value="InterPro"/>
</dbReference>
<feature type="compositionally biased region" description="Low complexity" evidence="11">
    <location>
        <begin position="238"/>
        <end position="249"/>
    </location>
</feature>
<comment type="subcellular location">
    <subcellularLocation>
        <location evidence="1">Membrane</location>
        <topology evidence="1">Multi-pass membrane protein</topology>
    </subcellularLocation>
</comment>
<evidence type="ECO:0000256" key="9">
    <source>
        <dbReference type="ARBA" id="ARBA00023160"/>
    </source>
</evidence>
<evidence type="ECO:0000256" key="8">
    <source>
        <dbReference type="ARBA" id="ARBA00023136"/>
    </source>
</evidence>
<proteinExistence type="inferred from homology"/>
<dbReference type="AlphaFoldDB" id="A0A9W8EED1"/>
<dbReference type="OrthoDB" id="10259681at2759"/>
<keyword evidence="14" id="KW-1185">Reference proteome</keyword>
<feature type="transmembrane region" description="Helical" evidence="10">
    <location>
        <begin position="422"/>
        <end position="442"/>
    </location>
</feature>
<dbReference type="GO" id="GO:0034625">
    <property type="term" value="P:fatty acid elongation, monounsaturated fatty acid"/>
    <property type="evidence" value="ECO:0007669"/>
    <property type="project" value="TreeGrafter"/>
</dbReference>
<feature type="transmembrane region" description="Helical" evidence="10">
    <location>
        <begin position="389"/>
        <end position="410"/>
    </location>
</feature>
<dbReference type="GO" id="GO:0005789">
    <property type="term" value="C:endoplasmic reticulum membrane"/>
    <property type="evidence" value="ECO:0007669"/>
    <property type="project" value="TreeGrafter"/>
</dbReference>
<keyword evidence="4 10" id="KW-0812">Transmembrane</keyword>
<evidence type="ECO:0000256" key="5">
    <source>
        <dbReference type="ARBA" id="ARBA00022832"/>
    </source>
</evidence>
<evidence type="ECO:0000256" key="3">
    <source>
        <dbReference type="ARBA" id="ARBA00022679"/>
    </source>
</evidence>
<evidence type="ECO:0000313" key="13">
    <source>
        <dbReference type="EMBL" id="KAJ2002245.1"/>
    </source>
</evidence>
<feature type="compositionally biased region" description="Low complexity" evidence="11">
    <location>
        <begin position="151"/>
        <end position="209"/>
    </location>
</feature>
<dbReference type="PANTHER" id="PTHR11157:SF169">
    <property type="entry name" value="ELONGATION OF FATTY ACIDS PROTEIN"/>
    <property type="match status" value="1"/>
</dbReference>
<keyword evidence="5 10" id="KW-0276">Fatty acid metabolism</keyword>
<dbReference type="Proteomes" id="UP001150907">
    <property type="component" value="Unassembled WGS sequence"/>
</dbReference>
<dbReference type="GO" id="GO:0019367">
    <property type="term" value="P:fatty acid elongation, saturated fatty acid"/>
    <property type="evidence" value="ECO:0007669"/>
    <property type="project" value="TreeGrafter"/>
</dbReference>
<comment type="catalytic activity">
    <reaction evidence="10">
        <text>an acyl-CoA + malonyl-CoA + H(+) = a 3-oxoacyl-CoA + CO2 + CoA</text>
        <dbReference type="Rhea" id="RHEA:50252"/>
        <dbReference type="ChEBI" id="CHEBI:15378"/>
        <dbReference type="ChEBI" id="CHEBI:16526"/>
        <dbReference type="ChEBI" id="CHEBI:57287"/>
        <dbReference type="ChEBI" id="CHEBI:57384"/>
        <dbReference type="ChEBI" id="CHEBI:58342"/>
        <dbReference type="ChEBI" id="CHEBI:90726"/>
    </reaction>
    <physiologicalReaction direction="left-to-right" evidence="10">
        <dbReference type="Rhea" id="RHEA:50253"/>
    </physiologicalReaction>
</comment>
<reference evidence="13" key="1">
    <citation type="submission" date="2022-07" db="EMBL/GenBank/DDBJ databases">
        <title>Phylogenomic reconstructions and comparative analyses of Kickxellomycotina fungi.</title>
        <authorList>
            <person name="Reynolds N.K."/>
            <person name="Stajich J.E."/>
            <person name="Barry K."/>
            <person name="Grigoriev I.V."/>
            <person name="Crous P."/>
            <person name="Smith M.E."/>
        </authorList>
    </citation>
    <scope>NUCLEOTIDE SEQUENCE</scope>
    <source>
        <strain evidence="13">IMI 214461</strain>
    </source>
</reference>
<keyword evidence="2 10" id="KW-0444">Lipid biosynthesis</keyword>
<feature type="transmembrane region" description="Helical" evidence="10">
    <location>
        <begin position="357"/>
        <end position="377"/>
    </location>
</feature>
<evidence type="ECO:0000256" key="2">
    <source>
        <dbReference type="ARBA" id="ARBA00022516"/>
    </source>
</evidence>
<comment type="caution">
    <text evidence="13">The sequence shown here is derived from an EMBL/GenBank/DDBJ whole genome shotgun (WGS) entry which is preliminary data.</text>
</comment>
<evidence type="ECO:0000256" key="4">
    <source>
        <dbReference type="ARBA" id="ARBA00022692"/>
    </source>
</evidence>
<keyword evidence="3 10" id="KW-0808">Transferase</keyword>
<gene>
    <name evidence="13" type="ORF">H4R26_003709</name>
</gene>
<dbReference type="GO" id="GO:0030148">
    <property type="term" value="P:sphingolipid biosynthetic process"/>
    <property type="evidence" value="ECO:0007669"/>
    <property type="project" value="TreeGrafter"/>
</dbReference>
<evidence type="ECO:0000256" key="12">
    <source>
        <dbReference type="SAM" id="SignalP"/>
    </source>
</evidence>
<dbReference type="EC" id="2.3.1.-" evidence="10"/>
<keyword evidence="9 10" id="KW-0275">Fatty acid biosynthesis</keyword>
<comment type="similarity">
    <text evidence="10">Belongs to the ELO family.</text>
</comment>
<dbReference type="Pfam" id="PF01151">
    <property type="entry name" value="ELO"/>
    <property type="match status" value="1"/>
</dbReference>
<keyword evidence="6 10" id="KW-1133">Transmembrane helix</keyword>
<name>A0A9W8EED1_9FUNG</name>
<feature type="compositionally biased region" description="Polar residues" evidence="11">
    <location>
        <begin position="211"/>
        <end position="227"/>
    </location>
</feature>
<evidence type="ECO:0000256" key="1">
    <source>
        <dbReference type="ARBA" id="ARBA00004141"/>
    </source>
</evidence>
<sequence>MVSFAAYAASLAALLGAANAGFYTTYPVGADAVSSGQTINIQWRPDTNAPDLSTVTKYTLKFMTGGNIVQTTVQTIGDFDITKTSIPFTIPQTAPGMYFLMYTADNGAGSSWSTRFSVGGGTTWYPAGVATGVDPGTSSTGIDTPIVITGTSSPTASSNTQASSSPAPSSPGSSSASSRLSTPAVPSSSSSAGNQVSSPPPVSSQAPGPSTTPTQAASNPASSVIVPSTTDGGDDSGGDANTSPSSVSSYSTAATSSSVGSSSSPQSSSLVSFTTLTSGAATRYLSAAAILAAAYCDSNHTIWNNMFKFNYLFYLSKYYELIDTFIILAKATFLQTYHHAGAITTMWVGCYFGSPQLIFYVVENSIIHTLMYTYFALTAMGYSPPGKKYLTHLQIFQFLIGLVFIALYITLPGCLTPLQRNLLFVMLSYLIPLIYLFVDFSIKTYGKKNKIKTL</sequence>
<feature type="signal peptide" evidence="12">
    <location>
        <begin position="1"/>
        <end position="20"/>
    </location>
</feature>
<dbReference type="GO" id="GO:0042761">
    <property type="term" value="P:very long-chain fatty acid biosynthetic process"/>
    <property type="evidence" value="ECO:0007669"/>
    <property type="project" value="TreeGrafter"/>
</dbReference>
<keyword evidence="12" id="KW-0732">Signal</keyword>
<feature type="region of interest" description="Disordered" evidence="11">
    <location>
        <begin position="132"/>
        <end position="249"/>
    </location>
</feature>
<evidence type="ECO:0000256" key="10">
    <source>
        <dbReference type="RuleBase" id="RU361115"/>
    </source>
</evidence>
<feature type="chain" id="PRO_5040978927" description="Elongation of fatty acids protein" evidence="12">
    <location>
        <begin position="21"/>
        <end position="454"/>
    </location>
</feature>
<evidence type="ECO:0000256" key="6">
    <source>
        <dbReference type="ARBA" id="ARBA00022989"/>
    </source>
</evidence>
<evidence type="ECO:0000256" key="11">
    <source>
        <dbReference type="SAM" id="MobiDB-lite"/>
    </source>
</evidence>
<organism evidence="13 14">
    <name type="scientific">Coemansia thaxteri</name>
    <dbReference type="NCBI Taxonomy" id="2663907"/>
    <lineage>
        <taxon>Eukaryota</taxon>
        <taxon>Fungi</taxon>
        <taxon>Fungi incertae sedis</taxon>
        <taxon>Zoopagomycota</taxon>
        <taxon>Kickxellomycotina</taxon>
        <taxon>Kickxellomycetes</taxon>
        <taxon>Kickxellales</taxon>
        <taxon>Kickxellaceae</taxon>
        <taxon>Coemansia</taxon>
    </lineage>
</organism>
<dbReference type="EMBL" id="JANBQF010000321">
    <property type="protein sequence ID" value="KAJ2002245.1"/>
    <property type="molecule type" value="Genomic_DNA"/>
</dbReference>
<keyword evidence="7 10" id="KW-0443">Lipid metabolism</keyword>
<protein>
    <recommendedName>
        <fullName evidence="10">Elongation of fatty acids protein</fullName>
        <ecNumber evidence="10">2.3.1.-</ecNumber>
    </recommendedName>
</protein>
<comment type="caution">
    <text evidence="10">Lacks conserved residue(s) required for the propagation of feature annotation.</text>
</comment>
<dbReference type="GO" id="GO:0034626">
    <property type="term" value="P:fatty acid elongation, polyunsaturated fatty acid"/>
    <property type="evidence" value="ECO:0007669"/>
    <property type="project" value="TreeGrafter"/>
</dbReference>
<keyword evidence="8 10" id="KW-0472">Membrane</keyword>